<organism evidence="2 3">
    <name type="scientific">Pisolithus microcarpus 441</name>
    <dbReference type="NCBI Taxonomy" id="765257"/>
    <lineage>
        <taxon>Eukaryota</taxon>
        <taxon>Fungi</taxon>
        <taxon>Dikarya</taxon>
        <taxon>Basidiomycota</taxon>
        <taxon>Agaricomycotina</taxon>
        <taxon>Agaricomycetes</taxon>
        <taxon>Agaricomycetidae</taxon>
        <taxon>Boletales</taxon>
        <taxon>Sclerodermatineae</taxon>
        <taxon>Pisolithaceae</taxon>
        <taxon>Pisolithus</taxon>
    </lineage>
</organism>
<gene>
    <name evidence="2" type="ORF">PISMIDRAFT_156604</name>
</gene>
<name>A0A0C9Z9W7_9AGAM</name>
<protein>
    <submittedName>
        <fullName evidence="2">Uncharacterized protein</fullName>
    </submittedName>
</protein>
<sequence length="112" mass="12588">MCWGRGPDGGRTRRVWKGSSPRRSQFSASPREQSISLEWMIICAHRNDSFSISRSASIFSPLTSAASSQYIRAMDPPNTGHVRWCLLCPLQAVLGASYYVPLSFLFAIFWSQ</sequence>
<reference evidence="2 3" key="1">
    <citation type="submission" date="2014-04" db="EMBL/GenBank/DDBJ databases">
        <authorList>
            <consortium name="DOE Joint Genome Institute"/>
            <person name="Kuo A."/>
            <person name="Kohler A."/>
            <person name="Costa M.D."/>
            <person name="Nagy L.G."/>
            <person name="Floudas D."/>
            <person name="Copeland A."/>
            <person name="Barry K.W."/>
            <person name="Cichocki N."/>
            <person name="Veneault-Fourrey C."/>
            <person name="LaButti K."/>
            <person name="Lindquist E.A."/>
            <person name="Lipzen A."/>
            <person name="Lundell T."/>
            <person name="Morin E."/>
            <person name="Murat C."/>
            <person name="Sun H."/>
            <person name="Tunlid A."/>
            <person name="Henrissat B."/>
            <person name="Grigoriev I.V."/>
            <person name="Hibbett D.S."/>
            <person name="Martin F."/>
            <person name="Nordberg H.P."/>
            <person name="Cantor M.N."/>
            <person name="Hua S.X."/>
        </authorList>
    </citation>
    <scope>NUCLEOTIDE SEQUENCE [LARGE SCALE GENOMIC DNA]</scope>
    <source>
        <strain evidence="2 3">441</strain>
    </source>
</reference>
<dbReference type="EMBL" id="KN833787">
    <property type="protein sequence ID" value="KIK19272.1"/>
    <property type="molecule type" value="Genomic_DNA"/>
</dbReference>
<dbReference type="AlphaFoldDB" id="A0A0C9Z9W7"/>
<evidence type="ECO:0000313" key="3">
    <source>
        <dbReference type="Proteomes" id="UP000054018"/>
    </source>
</evidence>
<evidence type="ECO:0000256" key="1">
    <source>
        <dbReference type="SAM" id="MobiDB-lite"/>
    </source>
</evidence>
<keyword evidence="3" id="KW-1185">Reference proteome</keyword>
<reference evidence="3" key="2">
    <citation type="submission" date="2015-01" db="EMBL/GenBank/DDBJ databases">
        <title>Evolutionary Origins and Diversification of the Mycorrhizal Mutualists.</title>
        <authorList>
            <consortium name="DOE Joint Genome Institute"/>
            <consortium name="Mycorrhizal Genomics Consortium"/>
            <person name="Kohler A."/>
            <person name="Kuo A."/>
            <person name="Nagy L.G."/>
            <person name="Floudas D."/>
            <person name="Copeland A."/>
            <person name="Barry K.W."/>
            <person name="Cichocki N."/>
            <person name="Veneault-Fourrey C."/>
            <person name="LaButti K."/>
            <person name="Lindquist E.A."/>
            <person name="Lipzen A."/>
            <person name="Lundell T."/>
            <person name="Morin E."/>
            <person name="Murat C."/>
            <person name="Riley R."/>
            <person name="Ohm R."/>
            <person name="Sun H."/>
            <person name="Tunlid A."/>
            <person name="Henrissat B."/>
            <person name="Grigoriev I.V."/>
            <person name="Hibbett D.S."/>
            <person name="Martin F."/>
        </authorList>
    </citation>
    <scope>NUCLEOTIDE SEQUENCE [LARGE SCALE GENOMIC DNA]</scope>
    <source>
        <strain evidence="3">441</strain>
    </source>
</reference>
<dbReference type="Proteomes" id="UP000054018">
    <property type="component" value="Unassembled WGS sequence"/>
</dbReference>
<feature type="region of interest" description="Disordered" evidence="1">
    <location>
        <begin position="1"/>
        <end position="29"/>
    </location>
</feature>
<proteinExistence type="predicted"/>
<dbReference type="HOGENOM" id="CLU_2146846_0_0_1"/>
<evidence type="ECO:0000313" key="2">
    <source>
        <dbReference type="EMBL" id="KIK19272.1"/>
    </source>
</evidence>
<accession>A0A0C9Z9W7</accession>